<keyword evidence="4" id="KW-1185">Reference proteome</keyword>
<reference evidence="3 4" key="1">
    <citation type="journal article" date="2018" name="Int. J. Syst. Evol. Microbiol.">
        <title>Rubneribacter badeniensis gen. nov., sp. nov. and Enteroscipio rubneri gen. nov., sp. nov., new members of the Eggerthellaceae isolated from human faeces.</title>
        <authorList>
            <person name="Danylec N."/>
            <person name="Gobl A."/>
            <person name="Stoll D.A."/>
            <person name="Hetzer B."/>
            <person name="Kulling S.E."/>
            <person name="Huch M."/>
        </authorList>
    </citation>
    <scope>NUCLEOTIDE SEQUENCE [LARGE SCALE GENOMIC DNA]</scope>
    <source>
        <strain evidence="3 4">ResAG-85</strain>
    </source>
</reference>
<gene>
    <name evidence="3" type="ORF">C2L80_09195</name>
</gene>
<dbReference type="SUPFAM" id="SSF52540">
    <property type="entry name" value="P-loop containing nucleoside triphosphate hydrolases"/>
    <property type="match status" value="1"/>
</dbReference>
<dbReference type="InterPro" id="IPR027417">
    <property type="entry name" value="P-loop_NTPase"/>
</dbReference>
<evidence type="ECO:0000259" key="2">
    <source>
        <dbReference type="Pfam" id="PF13635"/>
    </source>
</evidence>
<dbReference type="Pfam" id="PF13635">
    <property type="entry name" value="DUF4143"/>
    <property type="match status" value="1"/>
</dbReference>
<keyword evidence="3" id="KW-0067">ATP-binding</keyword>
<feature type="domain" description="DUF4143" evidence="2">
    <location>
        <begin position="231"/>
        <end position="375"/>
    </location>
</feature>
<name>A0A2K2U3V3_9ACTN</name>
<dbReference type="Pfam" id="PF13173">
    <property type="entry name" value="AAA_14"/>
    <property type="match status" value="1"/>
</dbReference>
<accession>A0A2K2U3V3</accession>
<dbReference type="InterPro" id="IPR041682">
    <property type="entry name" value="AAA_14"/>
</dbReference>
<dbReference type="InterPro" id="IPR025420">
    <property type="entry name" value="DUF4143"/>
</dbReference>
<dbReference type="PANTHER" id="PTHR33295:SF8">
    <property type="entry name" value="AAA+ ATPASE DOMAIN-CONTAINING PROTEIN"/>
    <property type="match status" value="1"/>
</dbReference>
<sequence length="449" mass="51005">MDYSSLVKESLEFPFPRPLPRAEVILTLPEPALFNLVHIITGVRRCGKTFYLFQKINQLLDKGVPRAHMLYFNFADARLKPLAPTVLMDVVDEYYRQVPSAQSQGAYLFLDEVQECPDWQGSCQRIAEHERVTLVITGSSSKLTSDEIATQFRGRSYPHEMMPLSFREYCVFNGAEVPDGEETAFSPQSVLRYETLYDRYLVEGGFPGIQRLLPAEQIDLLQGYVRDVVARDVAERFGREDISLANQYALYALRNTACELSINNLAEELQKAGFKAYWNKINRLDELFQQAFLYYTLSEYTTALKPDSTATRKAYAVDPGMAYAVSRANQQDVGKRFETAVFLELRHRMAGKRTEVITSYTVPGQRREKVDFLVGDALSSEPYALVQVSATLAQDKTRRRELDSLDAALARTRLEKGIVVTLREEGRATVEHGTVRIVPAWKWALNTSS</sequence>
<feature type="domain" description="AAA" evidence="1">
    <location>
        <begin position="37"/>
        <end position="170"/>
    </location>
</feature>
<proteinExistence type="predicted"/>
<dbReference type="GO" id="GO:0005524">
    <property type="term" value="F:ATP binding"/>
    <property type="evidence" value="ECO:0007669"/>
    <property type="project" value="UniProtKB-KW"/>
</dbReference>
<organism evidence="3 4">
    <name type="scientific">Rubneribacter badeniensis</name>
    <dbReference type="NCBI Taxonomy" id="2070688"/>
    <lineage>
        <taxon>Bacteria</taxon>
        <taxon>Bacillati</taxon>
        <taxon>Actinomycetota</taxon>
        <taxon>Coriobacteriia</taxon>
        <taxon>Eggerthellales</taxon>
        <taxon>Eggerthellaceae</taxon>
        <taxon>Rubneribacter</taxon>
    </lineage>
</organism>
<dbReference type="EMBL" id="PPEL01000057">
    <property type="protein sequence ID" value="PNV64944.1"/>
    <property type="molecule type" value="Genomic_DNA"/>
</dbReference>
<evidence type="ECO:0000313" key="4">
    <source>
        <dbReference type="Proteomes" id="UP000236488"/>
    </source>
</evidence>
<keyword evidence="3" id="KW-0547">Nucleotide-binding</keyword>
<dbReference type="AlphaFoldDB" id="A0A2K2U3V3"/>
<dbReference type="Proteomes" id="UP000236488">
    <property type="component" value="Unassembled WGS sequence"/>
</dbReference>
<evidence type="ECO:0000313" key="3">
    <source>
        <dbReference type="EMBL" id="PNV64944.1"/>
    </source>
</evidence>
<protein>
    <submittedName>
        <fullName evidence="3">ATP-binding protein</fullName>
    </submittedName>
</protein>
<comment type="caution">
    <text evidence="3">The sequence shown here is derived from an EMBL/GenBank/DDBJ whole genome shotgun (WGS) entry which is preliminary data.</text>
</comment>
<dbReference type="RefSeq" id="WP_087196013.1">
    <property type="nucleotide sequence ID" value="NZ_PPEL01000057.1"/>
</dbReference>
<dbReference type="PANTHER" id="PTHR33295">
    <property type="entry name" value="ATPASE"/>
    <property type="match status" value="1"/>
</dbReference>
<evidence type="ECO:0000259" key="1">
    <source>
        <dbReference type="Pfam" id="PF13173"/>
    </source>
</evidence>